<dbReference type="PANTHER" id="PTHR47208:SF1">
    <property type="entry name" value="OS02G0174800 PROTEIN"/>
    <property type="match status" value="1"/>
</dbReference>
<dbReference type="PANTHER" id="PTHR47208">
    <property type="entry name" value="OS02G0174800 PROTEIN"/>
    <property type="match status" value="1"/>
</dbReference>
<accession>A0A0D9VCT2</accession>
<comment type="similarity">
    <text evidence="1">Belongs to the FLZ family.</text>
</comment>
<dbReference type="EnsemblPlants" id="LPERR02G04930.1">
    <property type="protein sequence ID" value="LPERR02G04930.1"/>
    <property type="gene ID" value="LPERR02G04930"/>
</dbReference>
<organism evidence="5 6">
    <name type="scientific">Leersia perrieri</name>
    <dbReference type="NCBI Taxonomy" id="77586"/>
    <lineage>
        <taxon>Eukaryota</taxon>
        <taxon>Viridiplantae</taxon>
        <taxon>Streptophyta</taxon>
        <taxon>Embryophyta</taxon>
        <taxon>Tracheophyta</taxon>
        <taxon>Spermatophyta</taxon>
        <taxon>Magnoliopsida</taxon>
        <taxon>Liliopsida</taxon>
        <taxon>Poales</taxon>
        <taxon>Poaceae</taxon>
        <taxon>BOP clade</taxon>
        <taxon>Oryzoideae</taxon>
        <taxon>Oryzeae</taxon>
        <taxon>Oryzinae</taxon>
        <taxon>Leersia</taxon>
    </lineage>
</organism>
<dbReference type="AlphaFoldDB" id="A0A0D9VCT2"/>
<keyword evidence="2" id="KW-0479">Metal-binding</keyword>
<keyword evidence="6" id="KW-1185">Reference proteome</keyword>
<evidence type="ECO:0000313" key="5">
    <source>
        <dbReference type="EnsemblPlants" id="LPERR02G04930.1"/>
    </source>
</evidence>
<protein>
    <recommendedName>
        <fullName evidence="4">FLZ-type domain-containing protein</fullName>
    </recommendedName>
</protein>
<reference evidence="6" key="2">
    <citation type="submission" date="2013-12" db="EMBL/GenBank/DDBJ databases">
        <authorList>
            <person name="Yu Y."/>
            <person name="Lee S."/>
            <person name="de Baynast K."/>
            <person name="Wissotski M."/>
            <person name="Liu L."/>
            <person name="Talag J."/>
            <person name="Goicoechea J."/>
            <person name="Angelova A."/>
            <person name="Jetty R."/>
            <person name="Kudrna D."/>
            <person name="Golser W."/>
            <person name="Rivera L."/>
            <person name="Zhang J."/>
            <person name="Wing R."/>
        </authorList>
    </citation>
    <scope>NUCLEOTIDE SEQUENCE</scope>
</reference>
<dbReference type="Gramene" id="LPERR02G04930.1">
    <property type="protein sequence ID" value="LPERR02G04930.1"/>
    <property type="gene ID" value="LPERR02G04930"/>
</dbReference>
<reference evidence="5" key="3">
    <citation type="submission" date="2015-04" db="UniProtKB">
        <authorList>
            <consortium name="EnsemblPlants"/>
        </authorList>
    </citation>
    <scope>IDENTIFICATION</scope>
</reference>
<evidence type="ECO:0000256" key="1">
    <source>
        <dbReference type="ARBA" id="ARBA00009374"/>
    </source>
</evidence>
<sequence length="221" mass="23207">MSFLEQATERKAPPPARLGSITKLTAASSSFANLVSAFLGSSPVSHSEPRPKRSFDGDGGIGLGIVAAMSRAFLTTEAEPIAIGAAARRRAREQAELSESYTCVITHVAGVDGAGGSVRKRVYFGFGDGGGGSWLEEADEAAQAAAADFLSRCCLCDKRLDGLDIYMYRGDKAFCSSECRCHQMLMDDHAENCGSEALKANDYSASPHSAPLPFSLSVAAA</sequence>
<dbReference type="Proteomes" id="UP000032180">
    <property type="component" value="Chromosome 2"/>
</dbReference>
<dbReference type="Pfam" id="PF04570">
    <property type="entry name" value="zf-FLZ"/>
    <property type="match status" value="1"/>
</dbReference>
<evidence type="ECO:0000313" key="6">
    <source>
        <dbReference type="Proteomes" id="UP000032180"/>
    </source>
</evidence>
<evidence type="ECO:0000256" key="3">
    <source>
        <dbReference type="PROSITE-ProRule" id="PRU01131"/>
    </source>
</evidence>
<dbReference type="HOGENOM" id="CLU_103134_1_0_1"/>
<reference evidence="5 6" key="1">
    <citation type="submission" date="2012-08" db="EMBL/GenBank/DDBJ databases">
        <title>Oryza genome evolution.</title>
        <authorList>
            <person name="Wing R.A."/>
        </authorList>
    </citation>
    <scope>NUCLEOTIDE SEQUENCE</scope>
</reference>
<feature type="zinc finger region" description="FLZ-type" evidence="3">
    <location>
        <begin position="148"/>
        <end position="191"/>
    </location>
</feature>
<evidence type="ECO:0000259" key="4">
    <source>
        <dbReference type="PROSITE" id="PS51795"/>
    </source>
</evidence>
<evidence type="ECO:0000256" key="2">
    <source>
        <dbReference type="ARBA" id="ARBA00022723"/>
    </source>
</evidence>
<dbReference type="eggNOG" id="ENOG502S6J3">
    <property type="taxonomic scope" value="Eukaryota"/>
</dbReference>
<dbReference type="GO" id="GO:0046872">
    <property type="term" value="F:metal ion binding"/>
    <property type="evidence" value="ECO:0007669"/>
    <property type="project" value="UniProtKB-KW"/>
</dbReference>
<dbReference type="PROSITE" id="PS51795">
    <property type="entry name" value="ZF_FLZ"/>
    <property type="match status" value="1"/>
</dbReference>
<proteinExistence type="inferred from homology"/>
<dbReference type="STRING" id="77586.A0A0D9VCT2"/>
<dbReference type="InterPro" id="IPR044604">
    <property type="entry name" value="FLZ12/13/14"/>
</dbReference>
<dbReference type="InterPro" id="IPR007650">
    <property type="entry name" value="Zf-FLZ_dom"/>
</dbReference>
<feature type="domain" description="FLZ-type" evidence="4">
    <location>
        <begin position="148"/>
        <end position="191"/>
    </location>
</feature>
<name>A0A0D9VCT2_9ORYZ</name>